<dbReference type="Gene3D" id="3.30.40.10">
    <property type="entry name" value="Zinc/RING finger domain, C3HC4 (zinc finger)"/>
    <property type="match status" value="1"/>
</dbReference>
<name>A0A7S4E5I6_9STRA</name>
<reference evidence="3" key="1">
    <citation type="submission" date="2021-01" db="EMBL/GenBank/DDBJ databases">
        <authorList>
            <person name="Corre E."/>
            <person name="Pelletier E."/>
            <person name="Niang G."/>
            <person name="Scheremetjew M."/>
            <person name="Finn R."/>
            <person name="Kale V."/>
            <person name="Holt S."/>
            <person name="Cochrane G."/>
            <person name="Meng A."/>
            <person name="Brown T."/>
            <person name="Cohen L."/>
        </authorList>
    </citation>
    <scope>NUCLEOTIDE SEQUENCE</scope>
    <source>
        <strain evidence="3">CCMP1756</strain>
    </source>
</reference>
<dbReference type="SMART" id="SM00184">
    <property type="entry name" value="RING"/>
    <property type="match status" value="1"/>
</dbReference>
<dbReference type="PANTHER" id="PTHR12109">
    <property type="entry name" value="RING FINGER PROTEIN 141-RELATED"/>
    <property type="match status" value="1"/>
</dbReference>
<organism evidence="3">
    <name type="scientific">Pelagomonas calceolata</name>
    <dbReference type="NCBI Taxonomy" id="35677"/>
    <lineage>
        <taxon>Eukaryota</taxon>
        <taxon>Sar</taxon>
        <taxon>Stramenopiles</taxon>
        <taxon>Ochrophyta</taxon>
        <taxon>Pelagophyceae</taxon>
        <taxon>Pelagomonadales</taxon>
        <taxon>Pelagomonadaceae</taxon>
        <taxon>Pelagomonas</taxon>
    </lineage>
</organism>
<dbReference type="Proteomes" id="UP000789595">
    <property type="component" value="Unassembled WGS sequence"/>
</dbReference>
<sequence>MPFSLLAHQSTILPLATAGLLGAGMARLSYILMDVLDDDSSEARTDQRIRLLDRVMRLKAKPGVVVVEASDADVDGGLYRPEDWRSEQIQDYAARTCQTACLTADCQTCVGAEPDEGRVAFVTERRFKPARPVRAVSAAPLTKDADTLRRRAARPDAVDAVDAAGLCYICCDRPMDSVLLPCGHSGACYACAVENVARTELCPCCRGAVDQIVVYDPASRKDEDGNAVFRVVGPGPVERSKSRLDALYEYMGWTAAAPVAT</sequence>
<keyword evidence="5" id="KW-1185">Reference proteome</keyword>
<evidence type="ECO:0000313" key="4">
    <source>
        <dbReference type="EMBL" id="CAH0365780.1"/>
    </source>
</evidence>
<gene>
    <name evidence="3" type="ORF">PCAL00307_LOCUS7222</name>
    <name evidence="4" type="ORF">PECAL_1P22360</name>
</gene>
<dbReference type="AlphaFoldDB" id="A0A7S4E5I6"/>
<feature type="domain" description="RING-type" evidence="2">
    <location>
        <begin position="167"/>
        <end position="206"/>
    </location>
</feature>
<dbReference type="PROSITE" id="PS50089">
    <property type="entry name" value="ZF_RING_2"/>
    <property type="match status" value="1"/>
</dbReference>
<keyword evidence="1" id="KW-0863">Zinc-finger</keyword>
<keyword evidence="1" id="KW-0479">Metal-binding</keyword>
<dbReference type="InterPro" id="IPR013083">
    <property type="entry name" value="Znf_RING/FYVE/PHD"/>
</dbReference>
<accession>A0A7S4E5I6</accession>
<dbReference type="GO" id="GO:0008270">
    <property type="term" value="F:zinc ion binding"/>
    <property type="evidence" value="ECO:0007669"/>
    <property type="project" value="UniProtKB-KW"/>
</dbReference>
<dbReference type="SUPFAM" id="SSF57850">
    <property type="entry name" value="RING/U-box"/>
    <property type="match status" value="1"/>
</dbReference>
<protein>
    <recommendedName>
        <fullName evidence="2">RING-type domain-containing protein</fullName>
    </recommendedName>
</protein>
<evidence type="ECO:0000259" key="2">
    <source>
        <dbReference type="PROSITE" id="PS50089"/>
    </source>
</evidence>
<proteinExistence type="predicted"/>
<evidence type="ECO:0000313" key="5">
    <source>
        <dbReference type="Proteomes" id="UP000789595"/>
    </source>
</evidence>
<keyword evidence="1" id="KW-0862">Zinc</keyword>
<dbReference type="EMBL" id="CAKKNE010000001">
    <property type="protein sequence ID" value="CAH0365780.1"/>
    <property type="molecule type" value="Genomic_DNA"/>
</dbReference>
<evidence type="ECO:0000256" key="1">
    <source>
        <dbReference type="PROSITE-ProRule" id="PRU00175"/>
    </source>
</evidence>
<dbReference type="OrthoDB" id="6078042at2759"/>
<dbReference type="InterPro" id="IPR001841">
    <property type="entry name" value="Znf_RING"/>
</dbReference>
<evidence type="ECO:0000313" key="3">
    <source>
        <dbReference type="EMBL" id="CAE0691786.1"/>
    </source>
</evidence>
<dbReference type="Pfam" id="PF13920">
    <property type="entry name" value="zf-C3HC4_3"/>
    <property type="match status" value="1"/>
</dbReference>
<dbReference type="EMBL" id="HBIW01008514">
    <property type="protein sequence ID" value="CAE0691786.1"/>
    <property type="molecule type" value="Transcribed_RNA"/>
</dbReference>
<reference evidence="4" key="2">
    <citation type="submission" date="2021-11" db="EMBL/GenBank/DDBJ databases">
        <authorList>
            <consortium name="Genoscope - CEA"/>
            <person name="William W."/>
        </authorList>
    </citation>
    <scope>NUCLEOTIDE SEQUENCE</scope>
</reference>
<dbReference type="InterPro" id="IPR047126">
    <property type="entry name" value="RNF141-like"/>
</dbReference>